<gene>
    <name evidence="1" type="ORF">QE364_000688</name>
</gene>
<proteinExistence type="predicted"/>
<name>A0ACC6IE06_9ACTN</name>
<comment type="caution">
    <text evidence="1">The sequence shown here is derived from an EMBL/GenBank/DDBJ whole genome shotgun (WGS) entry which is preliminary data.</text>
</comment>
<organism evidence="1 2">
    <name type="scientific">Nocardioides zeae</name>
    <dbReference type="NCBI Taxonomy" id="1457234"/>
    <lineage>
        <taxon>Bacteria</taxon>
        <taxon>Bacillati</taxon>
        <taxon>Actinomycetota</taxon>
        <taxon>Actinomycetes</taxon>
        <taxon>Propionibacteriales</taxon>
        <taxon>Nocardioidaceae</taxon>
        <taxon>Nocardioides</taxon>
    </lineage>
</organism>
<reference evidence="1" key="1">
    <citation type="submission" date="2023-08" db="EMBL/GenBank/DDBJ databases">
        <title>Functional and genomic diversity of the sorghum phyllosphere microbiome.</title>
        <authorList>
            <person name="Shade A."/>
        </authorList>
    </citation>
    <scope>NUCLEOTIDE SEQUENCE</scope>
    <source>
        <strain evidence="1">SORGH_AS_0885</strain>
    </source>
</reference>
<evidence type="ECO:0000313" key="1">
    <source>
        <dbReference type="EMBL" id="MDR6208996.1"/>
    </source>
</evidence>
<dbReference type="Proteomes" id="UP001261666">
    <property type="component" value="Unassembled WGS sequence"/>
</dbReference>
<evidence type="ECO:0000313" key="2">
    <source>
        <dbReference type="Proteomes" id="UP001261666"/>
    </source>
</evidence>
<protein>
    <submittedName>
        <fullName evidence="1">Crotonobetainyl-CoA:carnitine CoA-transferase CaiB-like acyl-CoA transferase</fullName>
    </submittedName>
</protein>
<sequence length="413" mass="43325">MITSVSVRTALLSLTFPIIYNILAAMSRPLDGLVVADLSRVLAGPLATQTLADLGATVVKVERPGSGDDTRSWGPPWTARGSAYFDSANRSKWSVALDLDDPDDLAVCHRLVGRADVLVENFRVGSLAPYGLDPASTTARWPRLVHCSITGFGSAGGARLPGYDFVVQALGGLMSLTGEPDADPQKVGVALVDVLTSKDAVVGILAALRQRESTGTGRVVEVNLLQSLLASLVNQAGTYLATGVSPSRRGNEHPSIAPYETLRCADGLLAVACGNDGQFARLCQAVGMPEVAADPRFADNPARVASRRELRTLLESGLATATATEWESRLTSVGVPAGQVQDVADGFALATALGLAPLVPVEGTDDSLVAHPVTYSDFAPAPARRPPALAEHDQMVRDWLAGPDRPLRPKGTP</sequence>
<dbReference type="EMBL" id="JAVIZJ010000002">
    <property type="protein sequence ID" value="MDR6208996.1"/>
    <property type="molecule type" value="Genomic_DNA"/>
</dbReference>
<accession>A0ACC6IE06</accession>
<keyword evidence="2" id="KW-1185">Reference proteome</keyword>